<dbReference type="Proteomes" id="UP000199673">
    <property type="component" value="Unassembled WGS sequence"/>
</dbReference>
<dbReference type="AlphaFoldDB" id="A0A1I7APE8"/>
<evidence type="ECO:0000313" key="2">
    <source>
        <dbReference type="Proteomes" id="UP000199673"/>
    </source>
</evidence>
<evidence type="ECO:0000313" key="1">
    <source>
        <dbReference type="EMBL" id="SFT76808.1"/>
    </source>
</evidence>
<organism evidence="1 2">
    <name type="scientific">Algoriphagus locisalis</name>
    <dbReference type="NCBI Taxonomy" id="305507"/>
    <lineage>
        <taxon>Bacteria</taxon>
        <taxon>Pseudomonadati</taxon>
        <taxon>Bacteroidota</taxon>
        <taxon>Cytophagia</taxon>
        <taxon>Cytophagales</taxon>
        <taxon>Cyclobacteriaceae</taxon>
        <taxon>Algoriphagus</taxon>
    </lineage>
</organism>
<dbReference type="STRING" id="305507.SAMN04489724_2116"/>
<dbReference type="EMBL" id="FPBF01000002">
    <property type="protein sequence ID" value="SFT76808.1"/>
    <property type="molecule type" value="Genomic_DNA"/>
</dbReference>
<name>A0A1I7APE8_9BACT</name>
<protein>
    <submittedName>
        <fullName evidence="1">Uncharacterized protein</fullName>
    </submittedName>
</protein>
<keyword evidence="2" id="KW-1185">Reference proteome</keyword>
<sequence>MKNDEIELVENDKHHIGMDNAQVATVLADKPIVMAGRGDAAVSQRLVCALKLCWRLGLLVLGQANRTKKSRLTSIKELKI</sequence>
<accession>A0A1I7APE8</accession>
<gene>
    <name evidence="1" type="ORF">SAMN04489724_2116</name>
</gene>
<reference evidence="2" key="1">
    <citation type="submission" date="2016-10" db="EMBL/GenBank/DDBJ databases">
        <authorList>
            <person name="Varghese N."/>
            <person name="Submissions S."/>
        </authorList>
    </citation>
    <scope>NUCLEOTIDE SEQUENCE [LARGE SCALE GENOMIC DNA]</scope>
    <source>
        <strain evidence="2">DSM 23445</strain>
    </source>
</reference>
<proteinExistence type="predicted"/>